<dbReference type="PROSITE" id="PS51197">
    <property type="entry name" value="HTH_RRF2_2"/>
    <property type="match status" value="1"/>
</dbReference>
<evidence type="ECO:0000313" key="1">
    <source>
        <dbReference type="EMBL" id="AKZ61932.1"/>
    </source>
</evidence>
<proteinExistence type="predicted"/>
<gene>
    <name evidence="1" type="ORF">F506_03935</name>
</gene>
<dbReference type="RefSeq" id="WP_053195429.1">
    <property type="nucleotide sequence ID" value="NZ_CP011409.1"/>
</dbReference>
<protein>
    <submittedName>
        <fullName evidence="1">Rrf2 family transcriptional regulator</fullName>
    </submittedName>
</protein>
<evidence type="ECO:0000313" key="2">
    <source>
        <dbReference type="Proteomes" id="UP000063429"/>
    </source>
</evidence>
<dbReference type="PANTHER" id="PTHR33221">
    <property type="entry name" value="WINGED HELIX-TURN-HELIX TRANSCRIPTIONAL REGULATOR, RRF2 FAMILY"/>
    <property type="match status" value="1"/>
</dbReference>
<name>A0ABN4HTP2_9BURK</name>
<dbReference type="InterPro" id="IPR036390">
    <property type="entry name" value="WH_DNA-bd_sf"/>
</dbReference>
<dbReference type="EMBL" id="CP011409">
    <property type="protein sequence ID" value="AKZ61932.1"/>
    <property type="molecule type" value="Genomic_DNA"/>
</dbReference>
<dbReference type="InterPro" id="IPR000944">
    <property type="entry name" value="Tscrpt_reg_Rrf2"/>
</dbReference>
<reference evidence="2" key="1">
    <citation type="journal article" date="2015" name="Genome Announc.">
        <title>Complete Genome Sequence of Herbaspirillum hiltneri N3 (DSM 17495), Isolated from Surface-Sterilized Wheat Roots.</title>
        <authorList>
            <person name="Guizelini D."/>
            <person name="Saizaki P.M."/>
            <person name="Coimbra N.A."/>
            <person name="Weiss V.A."/>
            <person name="Faoro H."/>
            <person name="Sfeir M.Z."/>
            <person name="Baura V.A."/>
            <person name="Monteiro R.A."/>
            <person name="Chubatsu L.S."/>
            <person name="Souza E.M."/>
            <person name="Cruz L.M."/>
            <person name="Pedrosa F.O."/>
            <person name="Raittz R.T."/>
            <person name="Marchaukoski J.N."/>
            <person name="Steffens M.B."/>
        </authorList>
    </citation>
    <scope>NUCLEOTIDE SEQUENCE [LARGE SCALE GENOMIC DNA]</scope>
    <source>
        <strain evidence="2">N3</strain>
    </source>
</reference>
<keyword evidence="2" id="KW-1185">Reference proteome</keyword>
<sequence length="145" mass="15444">MRTDTRLSRMLHVLVHMHLLGGRETSETIALMLNTNPVVVRRTMACLKSHGIVQSEGGKGGGWVLAKTANQVTLLDVQSALSSESIFSIGLSSDHPECPVEAAVNSVVGEALRQSQARFMENLQGVTLADLAASFNPAMHKPGPG</sequence>
<dbReference type="Pfam" id="PF02082">
    <property type="entry name" value="Rrf2"/>
    <property type="match status" value="1"/>
</dbReference>
<dbReference type="PANTHER" id="PTHR33221:SF15">
    <property type="entry name" value="HTH-TYPE TRANSCRIPTIONAL REGULATOR YWGB-RELATED"/>
    <property type="match status" value="1"/>
</dbReference>
<dbReference type="Proteomes" id="UP000063429">
    <property type="component" value="Chromosome"/>
</dbReference>
<dbReference type="Gene3D" id="1.10.10.10">
    <property type="entry name" value="Winged helix-like DNA-binding domain superfamily/Winged helix DNA-binding domain"/>
    <property type="match status" value="1"/>
</dbReference>
<organism evidence="1 2">
    <name type="scientific">Herbaspirillum hiltneri N3</name>
    <dbReference type="NCBI Taxonomy" id="1262470"/>
    <lineage>
        <taxon>Bacteria</taxon>
        <taxon>Pseudomonadati</taxon>
        <taxon>Pseudomonadota</taxon>
        <taxon>Betaproteobacteria</taxon>
        <taxon>Burkholderiales</taxon>
        <taxon>Oxalobacteraceae</taxon>
        <taxon>Herbaspirillum</taxon>
    </lineage>
</organism>
<dbReference type="InterPro" id="IPR036388">
    <property type="entry name" value="WH-like_DNA-bd_sf"/>
</dbReference>
<accession>A0ABN4HTP2</accession>
<dbReference type="SUPFAM" id="SSF46785">
    <property type="entry name" value="Winged helix' DNA-binding domain"/>
    <property type="match status" value="1"/>
</dbReference>